<organism evidence="4 5">
    <name type="scientific">Flavilitoribacter nigricans (strain ATCC 23147 / DSM 23189 / NBRC 102662 / NCIMB 1420 / SS-2)</name>
    <name type="common">Lewinella nigricans</name>
    <dbReference type="NCBI Taxonomy" id="1122177"/>
    <lineage>
        <taxon>Bacteria</taxon>
        <taxon>Pseudomonadati</taxon>
        <taxon>Bacteroidota</taxon>
        <taxon>Saprospiria</taxon>
        <taxon>Saprospirales</taxon>
        <taxon>Lewinellaceae</taxon>
        <taxon>Flavilitoribacter</taxon>
    </lineage>
</organism>
<accession>A0A2D0ND33</accession>
<evidence type="ECO:0000256" key="3">
    <source>
        <dbReference type="RuleBase" id="RU363015"/>
    </source>
</evidence>
<dbReference type="GO" id="GO:0008714">
    <property type="term" value="F:AMP nucleosidase activity"/>
    <property type="evidence" value="ECO:0007669"/>
    <property type="project" value="UniProtKB-EC"/>
</dbReference>
<sequence>MKSIQVFCGSSTGLNPIYAQIAGQTGTMLAERGIRLVYGAGSVGLMGIMADAALAAGGQVTGVIPHFLRDMEVCHEGLTELVLTDSMHDRKVEMLRLSDAAIALPGGFGTLDEIFEVITLVQLQQTFQPIGFLNVNGFYDPMIAHCHKMHEEGFVRKMHLDMIHFAADLEELLEKMSVSAPITAKKWWK</sequence>
<evidence type="ECO:0000313" key="4">
    <source>
        <dbReference type="EMBL" id="PHN06424.1"/>
    </source>
</evidence>
<dbReference type="Proteomes" id="UP000223913">
    <property type="component" value="Unassembled WGS sequence"/>
</dbReference>
<comment type="similarity">
    <text evidence="2 3">Belongs to the LOG family.</text>
</comment>
<keyword evidence="5" id="KW-1185">Reference proteome</keyword>
<evidence type="ECO:0000256" key="2">
    <source>
        <dbReference type="ARBA" id="ARBA00006763"/>
    </source>
</evidence>
<dbReference type="EMBL" id="PDUD01000018">
    <property type="protein sequence ID" value="PHN06424.1"/>
    <property type="molecule type" value="Genomic_DNA"/>
</dbReference>
<dbReference type="EC" id="3.2.2.n1" evidence="3"/>
<dbReference type="NCBIfam" id="TIGR00730">
    <property type="entry name" value="Rossman fold protein, TIGR00730 family"/>
    <property type="match status" value="1"/>
</dbReference>
<evidence type="ECO:0000313" key="5">
    <source>
        <dbReference type="Proteomes" id="UP000223913"/>
    </source>
</evidence>
<gene>
    <name evidence="4" type="ORF">CRP01_12710</name>
</gene>
<protein>
    <recommendedName>
        <fullName evidence="3">Cytokinin riboside 5'-monophosphate phosphoribohydrolase</fullName>
        <ecNumber evidence="3">3.2.2.n1</ecNumber>
    </recommendedName>
</protein>
<dbReference type="OrthoDB" id="9801098at2"/>
<dbReference type="AlphaFoldDB" id="A0A2D0ND33"/>
<dbReference type="GO" id="GO:0005829">
    <property type="term" value="C:cytosol"/>
    <property type="evidence" value="ECO:0007669"/>
    <property type="project" value="TreeGrafter"/>
</dbReference>
<comment type="caution">
    <text evidence="4">The sequence shown here is derived from an EMBL/GenBank/DDBJ whole genome shotgun (WGS) entry which is preliminary data.</text>
</comment>
<dbReference type="InterPro" id="IPR005269">
    <property type="entry name" value="LOG"/>
</dbReference>
<dbReference type="PANTHER" id="PTHR31223">
    <property type="entry name" value="LOG FAMILY PROTEIN YJL055W"/>
    <property type="match status" value="1"/>
</dbReference>
<dbReference type="GO" id="GO:0009691">
    <property type="term" value="P:cytokinin biosynthetic process"/>
    <property type="evidence" value="ECO:0007669"/>
    <property type="project" value="UniProtKB-UniRule"/>
</dbReference>
<evidence type="ECO:0000256" key="1">
    <source>
        <dbReference type="ARBA" id="ARBA00000274"/>
    </source>
</evidence>
<dbReference type="RefSeq" id="WP_099150408.1">
    <property type="nucleotide sequence ID" value="NZ_PDUD01000018.1"/>
</dbReference>
<dbReference type="Gene3D" id="3.40.50.450">
    <property type="match status" value="1"/>
</dbReference>
<keyword evidence="3" id="KW-0203">Cytokinin biosynthesis</keyword>
<reference evidence="4 5" key="1">
    <citation type="submission" date="2017-10" db="EMBL/GenBank/DDBJ databases">
        <title>The draft genome sequence of Lewinella nigricans NBRC 102662.</title>
        <authorList>
            <person name="Wang K."/>
        </authorList>
    </citation>
    <scope>NUCLEOTIDE SEQUENCE [LARGE SCALE GENOMIC DNA]</scope>
    <source>
        <strain evidence="4 5">NBRC 102662</strain>
    </source>
</reference>
<comment type="catalytic activity">
    <reaction evidence="1">
        <text>AMP + H2O = D-ribose 5-phosphate + adenine</text>
        <dbReference type="Rhea" id="RHEA:20129"/>
        <dbReference type="ChEBI" id="CHEBI:15377"/>
        <dbReference type="ChEBI" id="CHEBI:16708"/>
        <dbReference type="ChEBI" id="CHEBI:78346"/>
        <dbReference type="ChEBI" id="CHEBI:456215"/>
        <dbReference type="EC" id="3.2.2.4"/>
    </reaction>
</comment>
<dbReference type="PANTHER" id="PTHR31223:SF70">
    <property type="entry name" value="LOG FAMILY PROTEIN YJL055W"/>
    <property type="match status" value="1"/>
</dbReference>
<dbReference type="Pfam" id="PF03641">
    <property type="entry name" value="Lysine_decarbox"/>
    <property type="match status" value="1"/>
</dbReference>
<keyword evidence="3" id="KW-0378">Hydrolase</keyword>
<proteinExistence type="inferred from homology"/>
<dbReference type="SUPFAM" id="SSF102405">
    <property type="entry name" value="MCP/YpsA-like"/>
    <property type="match status" value="1"/>
</dbReference>
<name>A0A2D0ND33_FLAN2</name>
<dbReference type="InterPro" id="IPR031100">
    <property type="entry name" value="LOG_fam"/>
</dbReference>